<dbReference type="Proteomes" id="UP001060215">
    <property type="component" value="Chromosome 10"/>
</dbReference>
<organism evidence="1 2">
    <name type="scientific">Camellia lanceoleosa</name>
    <dbReference type="NCBI Taxonomy" id="1840588"/>
    <lineage>
        <taxon>Eukaryota</taxon>
        <taxon>Viridiplantae</taxon>
        <taxon>Streptophyta</taxon>
        <taxon>Embryophyta</taxon>
        <taxon>Tracheophyta</taxon>
        <taxon>Spermatophyta</taxon>
        <taxon>Magnoliopsida</taxon>
        <taxon>eudicotyledons</taxon>
        <taxon>Gunneridae</taxon>
        <taxon>Pentapetalae</taxon>
        <taxon>asterids</taxon>
        <taxon>Ericales</taxon>
        <taxon>Theaceae</taxon>
        <taxon>Camellia</taxon>
    </lineage>
</organism>
<dbReference type="EMBL" id="CM045767">
    <property type="protein sequence ID" value="KAI7997103.1"/>
    <property type="molecule type" value="Genomic_DNA"/>
</dbReference>
<sequence length="66" mass="7766">MTSCFDIFTTEEQRILKKYWKENFAEKKLVYSERRATGKSPLTPEELLFVGSFRLDGIPPTLRRVP</sequence>
<proteinExistence type="predicted"/>
<protein>
    <submittedName>
        <fullName evidence="1">O-fucosyltransferase 1</fullName>
    </submittedName>
</protein>
<accession>A0ACC0G9B2</accession>
<gene>
    <name evidence="1" type="ORF">LOK49_LG10G00389</name>
</gene>
<evidence type="ECO:0000313" key="2">
    <source>
        <dbReference type="Proteomes" id="UP001060215"/>
    </source>
</evidence>
<reference evidence="1 2" key="1">
    <citation type="journal article" date="2022" name="Plant J.">
        <title>Chromosome-level genome of Camellia lanceoleosa provides a valuable resource for understanding genome evolution and self-incompatibility.</title>
        <authorList>
            <person name="Gong W."/>
            <person name="Xiao S."/>
            <person name="Wang L."/>
            <person name="Liao Z."/>
            <person name="Chang Y."/>
            <person name="Mo W."/>
            <person name="Hu G."/>
            <person name="Li W."/>
            <person name="Zhao G."/>
            <person name="Zhu H."/>
            <person name="Hu X."/>
            <person name="Ji K."/>
            <person name="Xiang X."/>
            <person name="Song Q."/>
            <person name="Yuan D."/>
            <person name="Jin S."/>
            <person name="Zhang L."/>
        </authorList>
    </citation>
    <scope>NUCLEOTIDE SEQUENCE [LARGE SCALE GENOMIC DNA]</scope>
    <source>
        <strain evidence="1">SQ_2022a</strain>
    </source>
</reference>
<comment type="caution">
    <text evidence="1">The sequence shown here is derived from an EMBL/GenBank/DDBJ whole genome shotgun (WGS) entry which is preliminary data.</text>
</comment>
<keyword evidence="2" id="KW-1185">Reference proteome</keyword>
<evidence type="ECO:0000313" key="1">
    <source>
        <dbReference type="EMBL" id="KAI7997103.1"/>
    </source>
</evidence>
<name>A0ACC0G9B2_9ERIC</name>